<proteinExistence type="predicted"/>
<reference evidence="1 2" key="1">
    <citation type="journal article" date="2018" name="G3 (Bethesda)">
        <title>Phylogenetic and Phylogenomic Definition of Rhizopus Species.</title>
        <authorList>
            <person name="Gryganskyi A.P."/>
            <person name="Golan J."/>
            <person name="Dolatabadi S."/>
            <person name="Mondo S."/>
            <person name="Robb S."/>
            <person name="Idnurm A."/>
            <person name="Muszewska A."/>
            <person name="Steczkiewicz K."/>
            <person name="Masonjones S."/>
            <person name="Liao H.L."/>
            <person name="Gajdeczka M.T."/>
            <person name="Anike F."/>
            <person name="Vuek A."/>
            <person name="Anishchenko I.M."/>
            <person name="Voigt K."/>
            <person name="de Hoog G.S."/>
            <person name="Smith M.E."/>
            <person name="Heitman J."/>
            <person name="Vilgalys R."/>
            <person name="Stajich J.E."/>
        </authorList>
    </citation>
    <scope>NUCLEOTIDE SEQUENCE [LARGE SCALE GENOMIC DNA]</scope>
    <source>
        <strain evidence="1 2">LSU 92-RS-03</strain>
    </source>
</reference>
<comment type="caution">
    <text evidence="1">The sequence shown here is derived from an EMBL/GenBank/DDBJ whole genome shotgun (WGS) entry which is preliminary data.</text>
</comment>
<accession>A0A367KPC3</accession>
<evidence type="ECO:0000313" key="1">
    <source>
        <dbReference type="EMBL" id="RCI04039.1"/>
    </source>
</evidence>
<organism evidence="1 2">
    <name type="scientific">Rhizopus stolonifer</name>
    <name type="common">Rhizopus nigricans</name>
    <dbReference type="NCBI Taxonomy" id="4846"/>
    <lineage>
        <taxon>Eukaryota</taxon>
        <taxon>Fungi</taxon>
        <taxon>Fungi incertae sedis</taxon>
        <taxon>Mucoromycota</taxon>
        <taxon>Mucoromycotina</taxon>
        <taxon>Mucoromycetes</taxon>
        <taxon>Mucorales</taxon>
        <taxon>Mucorineae</taxon>
        <taxon>Rhizopodaceae</taxon>
        <taxon>Rhizopus</taxon>
    </lineage>
</organism>
<sequence>MSKQLKTLPLYGEDNHNYLADDIIKLYGLKTTEVLLLKTSGYFDSNYKSKIAFDYHKSLFGVLAMLKKKYAGKFPMANVETFKKCKVFFVHGTDTFHIKSDIDDKLRTLPRFLKFFWNMKCRLAESILDFAQLKKEQAEHIEKNGLVDVTPSNSLSTIVNPSILKLLEKDDKAGMRLLGPFYCGPSSP</sequence>
<name>A0A367KPC3_RHIST</name>
<dbReference type="Proteomes" id="UP000253551">
    <property type="component" value="Unassembled WGS sequence"/>
</dbReference>
<evidence type="ECO:0000313" key="2">
    <source>
        <dbReference type="Proteomes" id="UP000253551"/>
    </source>
</evidence>
<protein>
    <submittedName>
        <fullName evidence="1">Uncharacterized protein</fullName>
    </submittedName>
</protein>
<dbReference type="AlphaFoldDB" id="A0A367KPC3"/>
<dbReference type="EMBL" id="PJQM01000808">
    <property type="protein sequence ID" value="RCI04039.1"/>
    <property type="molecule type" value="Genomic_DNA"/>
</dbReference>
<dbReference type="OrthoDB" id="2281594at2759"/>
<gene>
    <name evidence="1" type="ORF">CU098_012354</name>
</gene>
<keyword evidence="2" id="KW-1185">Reference proteome</keyword>